<comment type="caution">
    <text evidence="2">The sequence shown here is derived from an EMBL/GenBank/DDBJ whole genome shotgun (WGS) entry which is preliminary data.</text>
</comment>
<name>A0A8J5RPB6_ZIZPA</name>
<dbReference type="AlphaFoldDB" id="A0A8J5RPB6"/>
<keyword evidence="3" id="KW-1185">Reference proteome</keyword>
<reference evidence="2" key="1">
    <citation type="journal article" date="2021" name="bioRxiv">
        <title>Whole Genome Assembly and Annotation of Northern Wild Rice, Zizania palustris L., Supports a Whole Genome Duplication in the Zizania Genus.</title>
        <authorList>
            <person name="Haas M."/>
            <person name="Kono T."/>
            <person name="Macchietto M."/>
            <person name="Millas R."/>
            <person name="McGilp L."/>
            <person name="Shao M."/>
            <person name="Duquette J."/>
            <person name="Hirsch C.N."/>
            <person name="Kimball J."/>
        </authorList>
    </citation>
    <scope>NUCLEOTIDE SEQUENCE</scope>
    <source>
        <tissue evidence="2">Fresh leaf tissue</tissue>
    </source>
</reference>
<gene>
    <name evidence="2" type="ORF">GUJ93_ZPchr0009g1510</name>
</gene>
<organism evidence="2 3">
    <name type="scientific">Zizania palustris</name>
    <name type="common">Northern wild rice</name>
    <dbReference type="NCBI Taxonomy" id="103762"/>
    <lineage>
        <taxon>Eukaryota</taxon>
        <taxon>Viridiplantae</taxon>
        <taxon>Streptophyta</taxon>
        <taxon>Embryophyta</taxon>
        <taxon>Tracheophyta</taxon>
        <taxon>Spermatophyta</taxon>
        <taxon>Magnoliopsida</taxon>
        <taxon>Liliopsida</taxon>
        <taxon>Poales</taxon>
        <taxon>Poaceae</taxon>
        <taxon>BOP clade</taxon>
        <taxon>Oryzoideae</taxon>
        <taxon>Oryzeae</taxon>
        <taxon>Zizaniinae</taxon>
        <taxon>Zizania</taxon>
    </lineage>
</organism>
<evidence type="ECO:0000313" key="2">
    <source>
        <dbReference type="EMBL" id="KAG8051277.1"/>
    </source>
</evidence>
<protein>
    <submittedName>
        <fullName evidence="2">Uncharacterized protein</fullName>
    </submittedName>
</protein>
<feature type="region of interest" description="Disordered" evidence="1">
    <location>
        <begin position="1"/>
        <end position="40"/>
    </location>
</feature>
<accession>A0A8J5RPB6</accession>
<dbReference type="EMBL" id="JAAALK010000289">
    <property type="protein sequence ID" value="KAG8051277.1"/>
    <property type="molecule type" value="Genomic_DNA"/>
</dbReference>
<evidence type="ECO:0000256" key="1">
    <source>
        <dbReference type="SAM" id="MobiDB-lite"/>
    </source>
</evidence>
<sequence>MHDHQECSDSALANNQEGSQGGSRPNDAMEHDAVSDDSEDDVLSNIPACYYQPIGSEFKASVGGNSGVSLPSEVTTACFGVGDWSQNMVTKEKIVGRGTGIEADEVLGSESNDLVCLPEVQNQQDDVDPVLAKLVMGVGSGSGGTVVDDQTRILTEKVVEVGDTNADEGFCVPPRKKNC</sequence>
<evidence type="ECO:0000313" key="3">
    <source>
        <dbReference type="Proteomes" id="UP000729402"/>
    </source>
</evidence>
<proteinExistence type="predicted"/>
<reference evidence="2" key="2">
    <citation type="submission" date="2021-02" db="EMBL/GenBank/DDBJ databases">
        <authorList>
            <person name="Kimball J.A."/>
            <person name="Haas M.W."/>
            <person name="Macchietto M."/>
            <person name="Kono T."/>
            <person name="Duquette J."/>
            <person name="Shao M."/>
        </authorList>
    </citation>
    <scope>NUCLEOTIDE SEQUENCE</scope>
    <source>
        <tissue evidence="2">Fresh leaf tissue</tissue>
    </source>
</reference>
<dbReference type="Proteomes" id="UP000729402">
    <property type="component" value="Unassembled WGS sequence"/>
</dbReference>